<organism evidence="2">
    <name type="scientific">marine sediment metagenome</name>
    <dbReference type="NCBI Taxonomy" id="412755"/>
    <lineage>
        <taxon>unclassified sequences</taxon>
        <taxon>metagenomes</taxon>
        <taxon>ecological metagenomes</taxon>
    </lineage>
</organism>
<feature type="transmembrane region" description="Helical" evidence="1">
    <location>
        <begin position="53"/>
        <end position="73"/>
    </location>
</feature>
<dbReference type="EMBL" id="BART01007769">
    <property type="protein sequence ID" value="GAG63178.1"/>
    <property type="molecule type" value="Genomic_DNA"/>
</dbReference>
<sequence length="113" mass="13487">MSFIPAFEIGIWNAWIFMIVFIIQMFVIMFVDKKTWDKSHVPLEAKRNNYEKNIGVFANFFWLIAMVYSIFLPLKLNTIWFYAGCIVFIIGLFIFIRATYDFITVKPNKIIRI</sequence>
<keyword evidence="1" id="KW-0812">Transmembrane</keyword>
<comment type="caution">
    <text evidence="2">The sequence shown here is derived from an EMBL/GenBank/DDBJ whole genome shotgun (WGS) entry which is preliminary data.</text>
</comment>
<feature type="transmembrane region" description="Helical" evidence="1">
    <location>
        <begin position="79"/>
        <end position="100"/>
    </location>
</feature>
<keyword evidence="1" id="KW-0472">Membrane</keyword>
<keyword evidence="1" id="KW-1133">Transmembrane helix</keyword>
<accession>X0ZRV3</accession>
<dbReference type="AlphaFoldDB" id="X0ZRV3"/>
<proteinExistence type="predicted"/>
<feature type="non-terminal residue" evidence="2">
    <location>
        <position position="113"/>
    </location>
</feature>
<evidence type="ECO:0000256" key="1">
    <source>
        <dbReference type="SAM" id="Phobius"/>
    </source>
</evidence>
<reference evidence="2" key="1">
    <citation type="journal article" date="2014" name="Front. Microbiol.">
        <title>High frequency of phylogenetically diverse reductive dehalogenase-homologous genes in deep subseafloor sedimentary metagenomes.</title>
        <authorList>
            <person name="Kawai M."/>
            <person name="Futagami T."/>
            <person name="Toyoda A."/>
            <person name="Takaki Y."/>
            <person name="Nishi S."/>
            <person name="Hori S."/>
            <person name="Arai W."/>
            <person name="Tsubouchi T."/>
            <person name="Morono Y."/>
            <person name="Uchiyama I."/>
            <person name="Ito T."/>
            <person name="Fujiyama A."/>
            <person name="Inagaki F."/>
            <person name="Takami H."/>
        </authorList>
    </citation>
    <scope>NUCLEOTIDE SEQUENCE</scope>
    <source>
        <strain evidence="2">Expedition CK06-06</strain>
    </source>
</reference>
<feature type="transmembrane region" description="Helical" evidence="1">
    <location>
        <begin position="12"/>
        <end position="32"/>
    </location>
</feature>
<gene>
    <name evidence="2" type="ORF">S01H4_17610</name>
</gene>
<name>X0ZRV3_9ZZZZ</name>
<protein>
    <submittedName>
        <fullName evidence="2">Uncharacterized protein</fullName>
    </submittedName>
</protein>
<evidence type="ECO:0000313" key="2">
    <source>
        <dbReference type="EMBL" id="GAG63178.1"/>
    </source>
</evidence>